<sequence length="197" mass="22407">MIESKSMKKQYAILIFIAIVIVSAIVLVACGSEKKEESLTEDVVDDGNHRPDRELDPDVRKLFEADGDSAENYEVILVENSYYNQNGKYLFDDPEIVEHIVTNLSSLSIKEIDPIPYYEDMTRGLQVMVYPKGTEGNHCSFEILEKNEEGNYVISLEIFNEIVAEVVEGDFDYAYLKELYQERAREVGGTLEGESVE</sequence>
<evidence type="ECO:0008006" key="4">
    <source>
        <dbReference type="Google" id="ProtNLM"/>
    </source>
</evidence>
<organism evidence="2 3">
    <name type="scientific">Dorea acetigenes</name>
    <dbReference type="NCBI Taxonomy" id="2981787"/>
    <lineage>
        <taxon>Bacteria</taxon>
        <taxon>Bacillati</taxon>
        <taxon>Bacillota</taxon>
        <taxon>Clostridia</taxon>
        <taxon>Lachnospirales</taxon>
        <taxon>Lachnospiraceae</taxon>
        <taxon>Dorea</taxon>
    </lineage>
</organism>
<name>A0ABT2RS28_9FIRM</name>
<dbReference type="Proteomes" id="UP001652431">
    <property type="component" value="Unassembled WGS sequence"/>
</dbReference>
<evidence type="ECO:0000256" key="1">
    <source>
        <dbReference type="SAM" id="Phobius"/>
    </source>
</evidence>
<keyword evidence="1" id="KW-0812">Transmembrane</keyword>
<keyword evidence="1" id="KW-1133">Transmembrane helix</keyword>
<feature type="transmembrane region" description="Helical" evidence="1">
    <location>
        <begin position="12"/>
        <end position="29"/>
    </location>
</feature>
<accession>A0ABT2RS28</accession>
<comment type="caution">
    <text evidence="2">The sequence shown here is derived from an EMBL/GenBank/DDBJ whole genome shotgun (WGS) entry which is preliminary data.</text>
</comment>
<reference evidence="2 3" key="1">
    <citation type="journal article" date="2021" name="ISME Commun">
        <title>Automated analysis of genomic sequences facilitates high-throughput and comprehensive description of bacteria.</title>
        <authorList>
            <person name="Hitch T.C.A."/>
        </authorList>
    </citation>
    <scope>NUCLEOTIDE SEQUENCE [LARGE SCALE GENOMIC DNA]</scope>
    <source>
        <strain evidence="2 3">Sanger_03</strain>
    </source>
</reference>
<keyword evidence="1" id="KW-0472">Membrane</keyword>
<dbReference type="RefSeq" id="WP_158372213.1">
    <property type="nucleotide sequence ID" value="NZ_JAOQJU010000040.1"/>
</dbReference>
<evidence type="ECO:0000313" key="2">
    <source>
        <dbReference type="EMBL" id="MCU6688214.1"/>
    </source>
</evidence>
<proteinExistence type="predicted"/>
<protein>
    <recommendedName>
        <fullName evidence="4">DUF4825 domain-containing protein</fullName>
    </recommendedName>
</protein>
<dbReference type="EMBL" id="JAOQJU010000040">
    <property type="protein sequence ID" value="MCU6688214.1"/>
    <property type="molecule type" value="Genomic_DNA"/>
</dbReference>
<gene>
    <name evidence="2" type="ORF">OCV99_17085</name>
</gene>
<dbReference type="PROSITE" id="PS51257">
    <property type="entry name" value="PROKAR_LIPOPROTEIN"/>
    <property type="match status" value="1"/>
</dbReference>
<evidence type="ECO:0000313" key="3">
    <source>
        <dbReference type="Proteomes" id="UP001652431"/>
    </source>
</evidence>
<keyword evidence="3" id="KW-1185">Reference proteome</keyword>